<gene>
    <name evidence="2" type="ORF">H8744_17480</name>
</gene>
<comment type="caution">
    <text evidence="2">The sequence shown here is derived from an EMBL/GenBank/DDBJ whole genome shotgun (WGS) entry which is preliminary data.</text>
</comment>
<protein>
    <submittedName>
        <fullName evidence="2">Uncharacterized protein</fullName>
    </submittedName>
</protein>
<feature type="signal peptide" evidence="1">
    <location>
        <begin position="1"/>
        <end position="23"/>
    </location>
</feature>
<proteinExistence type="predicted"/>
<name>A0A926ISR1_9BACT</name>
<dbReference type="Proteomes" id="UP000651085">
    <property type="component" value="Unassembled WGS sequence"/>
</dbReference>
<feature type="chain" id="PRO_5039066361" evidence="1">
    <location>
        <begin position="24"/>
        <end position="439"/>
    </location>
</feature>
<evidence type="ECO:0000256" key="1">
    <source>
        <dbReference type="SAM" id="SignalP"/>
    </source>
</evidence>
<organism evidence="2 3">
    <name type="scientific">Jilunia laotingensis</name>
    <dbReference type="NCBI Taxonomy" id="2763675"/>
    <lineage>
        <taxon>Bacteria</taxon>
        <taxon>Pseudomonadati</taxon>
        <taxon>Bacteroidota</taxon>
        <taxon>Bacteroidia</taxon>
        <taxon>Bacteroidales</taxon>
        <taxon>Bacteroidaceae</taxon>
        <taxon>Jilunia</taxon>
    </lineage>
</organism>
<dbReference type="AlphaFoldDB" id="A0A926ISR1"/>
<accession>A0A926ISR1</accession>
<evidence type="ECO:0000313" key="2">
    <source>
        <dbReference type="EMBL" id="MBC8595003.1"/>
    </source>
</evidence>
<keyword evidence="3" id="KW-1185">Reference proteome</keyword>
<dbReference type="RefSeq" id="WP_262436076.1">
    <property type="nucleotide sequence ID" value="NZ_JACRTF010000001.1"/>
</dbReference>
<keyword evidence="1" id="KW-0732">Signal</keyword>
<sequence length="439" mass="48688">MRKILSLCAAALFCLSSYSQENANRMIVHESSKNIKGFLTERIDSITFARVEGRVAADVKILDVTLDVVKVEILRTPECQGFKLACLPLNRANLLADDAIMASYIDDSSQDVYYQDFTVGELTGMDLENNSEYSLMTVGMDQYGIPCGISRAVFKTPQKPLVGNPKVATTIDDVKQREFTASFVPNGDVGGYAAVAGEKGTMLQQFEQFGAMMGFHNFGDMIKGWGTNQTERSSFTWHEMEPNTEYEIFVQAWDSEGTYADVDTLLLKTAMKGGAGAATVDVKLGEYKMTDWDGEMKPSQFISFTPNDQSSCYRIGVYLAAVYDENSNEIQNELRTDPPMPTTNWFQYEAMETDFQINPNTECVAIAAAKNGEGTWGECTVLRFTTPTEISGASPVKAIEPMKGKTIKQRSGHKSQWNIGTGKIPQFFNFQTGIKLLEK</sequence>
<dbReference type="EMBL" id="JACRTF010000001">
    <property type="protein sequence ID" value="MBC8595003.1"/>
    <property type="molecule type" value="Genomic_DNA"/>
</dbReference>
<evidence type="ECO:0000313" key="3">
    <source>
        <dbReference type="Proteomes" id="UP000651085"/>
    </source>
</evidence>
<reference evidence="2" key="1">
    <citation type="submission" date="2020-08" db="EMBL/GenBank/DDBJ databases">
        <title>Genome public.</title>
        <authorList>
            <person name="Liu C."/>
            <person name="Sun Q."/>
        </authorList>
    </citation>
    <scope>NUCLEOTIDE SEQUENCE</scope>
    <source>
        <strain evidence="2">N12</strain>
    </source>
</reference>